<protein>
    <recommendedName>
        <fullName evidence="10">Fluoride-specific ion channel FluC</fullName>
    </recommendedName>
</protein>
<evidence type="ECO:0000256" key="7">
    <source>
        <dbReference type="ARBA" id="ARBA00035120"/>
    </source>
</evidence>
<dbReference type="PANTHER" id="PTHR28259:SF1">
    <property type="entry name" value="FLUORIDE EXPORT PROTEIN 1-RELATED"/>
    <property type="match status" value="1"/>
</dbReference>
<dbReference type="GO" id="GO:0005886">
    <property type="term" value="C:plasma membrane"/>
    <property type="evidence" value="ECO:0007669"/>
    <property type="project" value="UniProtKB-SubCell"/>
</dbReference>
<evidence type="ECO:0000256" key="10">
    <source>
        <dbReference type="HAMAP-Rule" id="MF_00454"/>
    </source>
</evidence>
<sequence length="155" mass="16272">MPTPHPDTTTRTPFAARARPNRSREQAPVVAVVAAGGALGATARYAAGLLWPTAGAAFPWTTLAVNVTGCALMGIVMVLITEIWAGHRLLRPFLGTGILGGYTTFSTYTADIERLVGLGHAAPALAYLAATPIAALTATWTTATLTRRLLTRRMS</sequence>
<evidence type="ECO:0000256" key="8">
    <source>
        <dbReference type="ARBA" id="ARBA00035585"/>
    </source>
</evidence>
<organism evidence="12 13">
    <name type="scientific">Nocardia arthritidis</name>
    <dbReference type="NCBI Taxonomy" id="228602"/>
    <lineage>
        <taxon>Bacteria</taxon>
        <taxon>Bacillati</taxon>
        <taxon>Actinomycetota</taxon>
        <taxon>Actinomycetes</taxon>
        <taxon>Mycobacteriales</taxon>
        <taxon>Nocardiaceae</taxon>
        <taxon>Nocardia</taxon>
    </lineage>
</organism>
<keyword evidence="4 10" id="KW-1133">Transmembrane helix</keyword>
<feature type="binding site" evidence="10">
    <location>
        <position position="103"/>
    </location>
    <ligand>
        <name>Na(+)</name>
        <dbReference type="ChEBI" id="CHEBI:29101"/>
        <note>structural</note>
    </ligand>
</feature>
<feature type="transmembrane region" description="Helical" evidence="10">
    <location>
        <begin position="122"/>
        <end position="145"/>
    </location>
</feature>
<evidence type="ECO:0000256" key="5">
    <source>
        <dbReference type="ARBA" id="ARBA00023136"/>
    </source>
</evidence>
<keyword evidence="2 10" id="KW-1003">Cell membrane</keyword>
<evidence type="ECO:0000256" key="1">
    <source>
        <dbReference type="ARBA" id="ARBA00004651"/>
    </source>
</evidence>
<feature type="transmembrane region" description="Helical" evidence="10">
    <location>
        <begin position="92"/>
        <end position="110"/>
    </location>
</feature>
<dbReference type="GO" id="GO:0046872">
    <property type="term" value="F:metal ion binding"/>
    <property type="evidence" value="ECO:0007669"/>
    <property type="project" value="UniProtKB-KW"/>
</dbReference>
<feature type="binding site" evidence="10">
    <location>
        <position position="100"/>
    </location>
    <ligand>
        <name>Na(+)</name>
        <dbReference type="ChEBI" id="CHEBI:29101"/>
        <note>structural</note>
    </ligand>
</feature>
<name>A0A6G9YHE2_9NOCA</name>
<keyword evidence="5 10" id="KW-0472">Membrane</keyword>
<accession>A0A6G9YHE2</accession>
<feature type="transmembrane region" description="Helical" evidence="10">
    <location>
        <begin position="27"/>
        <end position="51"/>
    </location>
</feature>
<proteinExistence type="inferred from homology"/>
<keyword evidence="10" id="KW-0915">Sodium</keyword>
<keyword evidence="10" id="KW-0406">Ion transport</keyword>
<dbReference type="InterPro" id="IPR003691">
    <property type="entry name" value="FluC"/>
</dbReference>
<comment type="subcellular location">
    <subcellularLocation>
        <location evidence="1 10">Cell membrane</location>
        <topology evidence="1 10">Multi-pass membrane protein</topology>
    </subcellularLocation>
</comment>
<dbReference type="EMBL" id="CP046172">
    <property type="protein sequence ID" value="QIS12604.1"/>
    <property type="molecule type" value="Genomic_DNA"/>
</dbReference>
<keyword evidence="10" id="KW-0813">Transport</keyword>
<reference evidence="12 13" key="1">
    <citation type="journal article" date="2019" name="ACS Chem. Biol.">
        <title>Identification and Mobilization of a Cryptic Antibiotic Biosynthesis Gene Locus from a Human-Pathogenic Nocardia Isolate.</title>
        <authorList>
            <person name="Herisse M."/>
            <person name="Ishida K."/>
            <person name="Porter J.L."/>
            <person name="Howden B."/>
            <person name="Hertweck C."/>
            <person name="Stinear T.P."/>
            <person name="Pidot S.J."/>
        </authorList>
    </citation>
    <scope>NUCLEOTIDE SEQUENCE [LARGE SCALE GENOMIC DNA]</scope>
    <source>
        <strain evidence="12 13">AUSMDU00012717</strain>
    </source>
</reference>
<evidence type="ECO:0000313" key="12">
    <source>
        <dbReference type="EMBL" id="QIS12604.1"/>
    </source>
</evidence>
<comment type="catalytic activity">
    <reaction evidence="8">
        <text>fluoride(in) = fluoride(out)</text>
        <dbReference type="Rhea" id="RHEA:76159"/>
        <dbReference type="ChEBI" id="CHEBI:17051"/>
    </reaction>
    <physiologicalReaction direction="left-to-right" evidence="8">
        <dbReference type="Rhea" id="RHEA:76160"/>
    </physiologicalReaction>
</comment>
<dbReference type="Pfam" id="PF02537">
    <property type="entry name" value="CRCB"/>
    <property type="match status" value="1"/>
</dbReference>
<dbReference type="AlphaFoldDB" id="A0A6G9YHE2"/>
<keyword evidence="3 10" id="KW-0812">Transmembrane</keyword>
<evidence type="ECO:0000256" key="2">
    <source>
        <dbReference type="ARBA" id="ARBA00022475"/>
    </source>
</evidence>
<keyword evidence="6 10" id="KW-0407">Ion channel</keyword>
<dbReference type="GO" id="GO:0140114">
    <property type="term" value="P:cellular detoxification of fluoride"/>
    <property type="evidence" value="ECO:0007669"/>
    <property type="project" value="UniProtKB-UniRule"/>
</dbReference>
<dbReference type="HAMAP" id="MF_00454">
    <property type="entry name" value="FluC"/>
    <property type="match status" value="1"/>
</dbReference>
<feature type="transmembrane region" description="Helical" evidence="10">
    <location>
        <begin position="57"/>
        <end position="80"/>
    </location>
</feature>
<evidence type="ECO:0000256" key="11">
    <source>
        <dbReference type="SAM" id="MobiDB-lite"/>
    </source>
</evidence>
<comment type="activity regulation">
    <text evidence="10">Na(+) is not transported, but it plays an essential structural role and its presence is essential for fluoride channel function.</text>
</comment>
<comment type="function">
    <text evidence="9 10">Fluoride-specific ion channel. Important for reducing fluoride concentration in the cell, thus reducing its toxicity.</text>
</comment>
<feature type="region of interest" description="Disordered" evidence="11">
    <location>
        <begin position="1"/>
        <end position="23"/>
    </location>
</feature>
<keyword evidence="13" id="KW-1185">Reference proteome</keyword>
<dbReference type="Proteomes" id="UP000503540">
    <property type="component" value="Chromosome"/>
</dbReference>
<dbReference type="GO" id="GO:0062054">
    <property type="term" value="F:fluoride channel activity"/>
    <property type="evidence" value="ECO:0007669"/>
    <property type="project" value="UniProtKB-UniRule"/>
</dbReference>
<feature type="compositionally biased region" description="Low complexity" evidence="11">
    <location>
        <begin position="1"/>
        <end position="18"/>
    </location>
</feature>
<evidence type="ECO:0000256" key="9">
    <source>
        <dbReference type="ARBA" id="ARBA00049940"/>
    </source>
</evidence>
<evidence type="ECO:0000256" key="6">
    <source>
        <dbReference type="ARBA" id="ARBA00023303"/>
    </source>
</evidence>
<dbReference type="PANTHER" id="PTHR28259">
    <property type="entry name" value="FLUORIDE EXPORT PROTEIN 1-RELATED"/>
    <property type="match status" value="1"/>
</dbReference>
<evidence type="ECO:0000256" key="4">
    <source>
        <dbReference type="ARBA" id="ARBA00022989"/>
    </source>
</evidence>
<comment type="similarity">
    <text evidence="7 10">Belongs to the fluoride channel Fluc/FEX (TC 1.A.43) family.</text>
</comment>
<dbReference type="RefSeq" id="WP_167475270.1">
    <property type="nucleotide sequence ID" value="NZ_CP046172.1"/>
</dbReference>
<evidence type="ECO:0000313" key="13">
    <source>
        <dbReference type="Proteomes" id="UP000503540"/>
    </source>
</evidence>
<keyword evidence="10" id="KW-0479">Metal-binding</keyword>
<gene>
    <name evidence="10" type="primary">fluC</name>
    <name evidence="10" type="synonym">crcB</name>
    <name evidence="12" type="ORF">F5544_23730</name>
</gene>
<dbReference type="KEGG" id="nah:F5544_23730"/>
<evidence type="ECO:0000256" key="3">
    <source>
        <dbReference type="ARBA" id="ARBA00022692"/>
    </source>
</evidence>